<name>A0A0Q3TEZ3_9BACI</name>
<dbReference type="RefSeq" id="WP_055738309.1">
    <property type="nucleotide sequence ID" value="NZ_JAAIWL010000016.1"/>
</dbReference>
<dbReference type="EMBL" id="LJJC01000004">
    <property type="protein sequence ID" value="KQL52614.1"/>
    <property type="molecule type" value="Genomic_DNA"/>
</dbReference>
<accession>A0A0Q3TEZ3</accession>
<evidence type="ECO:0000313" key="1">
    <source>
        <dbReference type="EMBL" id="KQL52614.1"/>
    </source>
</evidence>
<dbReference type="Pfam" id="PF09929">
    <property type="entry name" value="DUF2161"/>
    <property type="match status" value="1"/>
</dbReference>
<dbReference type="OrthoDB" id="9795163at2"/>
<keyword evidence="2" id="KW-1185">Reference proteome</keyword>
<dbReference type="Proteomes" id="UP000051888">
    <property type="component" value="Unassembled WGS sequence"/>
</dbReference>
<proteinExistence type="predicted"/>
<sequence>MGKDKLYESDLYEPIRKLFVREGYEVNGEVKDCDLTAVKGEELIIVEMKKNLTVELLIQAAKRQRLTDLVYIAIPKPKYKMYSKKWHDMCHLIKRLELGLIIVSFLKSGAKAEIILSPAPFDRKRSMQMNKKKRLNLLKEIEGRSADYNIGGSNKTKIMTAYKENCIQIACYMEREGPLSPKNLRKMGTGDKTLSILTQNYYGWFEKVSRGIYTLTEKGNTEIKEYPELVKYYLDLLSGTTHNQNDEGQNG</sequence>
<dbReference type="AlphaFoldDB" id="A0A0Q3TEZ3"/>
<dbReference type="PATRIC" id="fig|157838.3.peg.682"/>
<evidence type="ECO:0000313" key="2">
    <source>
        <dbReference type="Proteomes" id="UP000051888"/>
    </source>
</evidence>
<organism evidence="1 2">
    <name type="scientific">Heyndrickxia shackletonii</name>
    <dbReference type="NCBI Taxonomy" id="157838"/>
    <lineage>
        <taxon>Bacteria</taxon>
        <taxon>Bacillati</taxon>
        <taxon>Bacillota</taxon>
        <taxon>Bacilli</taxon>
        <taxon>Bacillales</taxon>
        <taxon>Bacillaceae</taxon>
        <taxon>Heyndrickxia</taxon>
    </lineage>
</organism>
<reference evidence="1 2" key="1">
    <citation type="submission" date="2015-09" db="EMBL/GenBank/DDBJ databases">
        <title>Genome sequencing project for genomic taxonomy and phylogenomics of Bacillus-like bacteria.</title>
        <authorList>
            <person name="Liu B."/>
            <person name="Wang J."/>
            <person name="Zhu Y."/>
            <person name="Liu G."/>
            <person name="Chen Q."/>
            <person name="Chen Z."/>
            <person name="Lan J."/>
            <person name="Che J."/>
            <person name="Ge C."/>
            <person name="Shi H."/>
            <person name="Pan Z."/>
            <person name="Liu X."/>
        </authorList>
    </citation>
    <scope>NUCLEOTIDE SEQUENCE [LARGE SCALE GENOMIC DNA]</scope>
    <source>
        <strain evidence="1 2">LMG 18435</strain>
    </source>
</reference>
<gene>
    <name evidence="1" type="ORF">AN964_03085</name>
</gene>
<dbReference type="InterPro" id="IPR018679">
    <property type="entry name" value="DUF2161"/>
</dbReference>
<protein>
    <submittedName>
        <fullName evidence="1">Uncharacterized protein</fullName>
    </submittedName>
</protein>
<comment type="caution">
    <text evidence="1">The sequence shown here is derived from an EMBL/GenBank/DDBJ whole genome shotgun (WGS) entry which is preliminary data.</text>
</comment>